<keyword evidence="3" id="KW-1185">Reference proteome</keyword>
<sequence length="52" mass="6386">MIQSFIGHLLASSLVMKHNLDWHRKLLYIAIPSFIVFMFFQVEYINYRLKRR</sequence>
<reference evidence="2 3" key="1">
    <citation type="submission" date="2023-07" db="EMBL/GenBank/DDBJ databases">
        <title>Genomic Encyclopedia of Type Strains, Phase IV (KMG-IV): sequencing the most valuable type-strain genomes for metagenomic binning, comparative biology and taxonomic classification.</title>
        <authorList>
            <person name="Goeker M."/>
        </authorList>
    </citation>
    <scope>NUCLEOTIDE SEQUENCE [LARGE SCALE GENOMIC DNA]</scope>
    <source>
        <strain evidence="2 3">DSM 29005</strain>
    </source>
</reference>
<keyword evidence="1" id="KW-0812">Transmembrane</keyword>
<organism evidence="2 3">
    <name type="scientific">Metabacillus malikii</name>
    <dbReference type="NCBI Taxonomy" id="1504265"/>
    <lineage>
        <taxon>Bacteria</taxon>
        <taxon>Bacillati</taxon>
        <taxon>Bacillota</taxon>
        <taxon>Bacilli</taxon>
        <taxon>Bacillales</taxon>
        <taxon>Bacillaceae</taxon>
        <taxon>Metabacillus</taxon>
    </lineage>
</organism>
<feature type="transmembrane region" description="Helical" evidence="1">
    <location>
        <begin position="26"/>
        <end position="47"/>
    </location>
</feature>
<keyword evidence="1" id="KW-1133">Transmembrane helix</keyword>
<accession>A0ABT9ZJB8</accession>
<dbReference type="RefSeq" id="WP_307343897.1">
    <property type="nucleotide sequence ID" value="NZ_JAUSUD010000017.1"/>
</dbReference>
<name>A0ABT9ZJB8_9BACI</name>
<dbReference type="EMBL" id="JAUSUD010000017">
    <property type="protein sequence ID" value="MDQ0231994.1"/>
    <property type="molecule type" value="Genomic_DNA"/>
</dbReference>
<dbReference type="Proteomes" id="UP001234495">
    <property type="component" value="Unassembled WGS sequence"/>
</dbReference>
<evidence type="ECO:0000256" key="1">
    <source>
        <dbReference type="SAM" id="Phobius"/>
    </source>
</evidence>
<proteinExistence type="predicted"/>
<keyword evidence="1" id="KW-0472">Membrane</keyword>
<comment type="caution">
    <text evidence="2">The sequence shown here is derived from an EMBL/GenBank/DDBJ whole genome shotgun (WGS) entry which is preliminary data.</text>
</comment>
<protein>
    <submittedName>
        <fullName evidence="2">Uncharacterized protein</fullName>
    </submittedName>
</protein>
<evidence type="ECO:0000313" key="3">
    <source>
        <dbReference type="Proteomes" id="UP001234495"/>
    </source>
</evidence>
<evidence type="ECO:0000313" key="2">
    <source>
        <dbReference type="EMBL" id="MDQ0231994.1"/>
    </source>
</evidence>
<gene>
    <name evidence="2" type="ORF">J2S19_003279</name>
</gene>